<dbReference type="GeneID" id="9681271"/>
<name>C1MJK2_MICPC</name>
<accession>C1MJK2</accession>
<evidence type="ECO:0000313" key="3">
    <source>
        <dbReference type="Proteomes" id="UP000001876"/>
    </source>
</evidence>
<feature type="region of interest" description="Disordered" evidence="1">
    <location>
        <begin position="76"/>
        <end position="105"/>
    </location>
</feature>
<proteinExistence type="predicted"/>
<feature type="compositionally biased region" description="Low complexity" evidence="1">
    <location>
        <begin position="11"/>
        <end position="28"/>
    </location>
</feature>
<feature type="region of interest" description="Disordered" evidence="1">
    <location>
        <begin position="184"/>
        <end position="225"/>
    </location>
</feature>
<gene>
    <name evidence="2" type="ORF">MICPUCDRAFT_54990</name>
</gene>
<dbReference type="Proteomes" id="UP000001876">
    <property type="component" value="Unassembled WGS sequence"/>
</dbReference>
<feature type="compositionally biased region" description="Pro residues" evidence="1">
    <location>
        <begin position="208"/>
        <end position="217"/>
    </location>
</feature>
<feature type="compositionally biased region" description="Basic and acidic residues" evidence="1">
    <location>
        <begin position="89"/>
        <end position="105"/>
    </location>
</feature>
<dbReference type="RefSeq" id="XP_003055835.1">
    <property type="nucleotide sequence ID" value="XM_003055789.1"/>
</dbReference>
<sequence>MAAVRASPLGAVASRANPRARASSMVGGRPRVVVAIARPRASNRRRVASASADASSSSGALAVSYRTDADGAVVYRFGGEGDDDDDDDASRRARGEGEDERGSSDFEILRAADGSVMFRFADAAADASAAVNNVVTRVEDDVAATATATAAAAAAATATTTTTKSLRNGVHHANAVVREPVTTTVGEKAEERQKISAGKTAAAGAVAAPPPARPPPRGGGSADALRPLPPALRRMSELGVRTVLDGVESAFETVRRVLSSRRFPFVRRSPYDRVRVVNFIP</sequence>
<evidence type="ECO:0000256" key="1">
    <source>
        <dbReference type="SAM" id="MobiDB-lite"/>
    </source>
</evidence>
<evidence type="ECO:0000313" key="2">
    <source>
        <dbReference type="EMBL" id="EEH59211.1"/>
    </source>
</evidence>
<protein>
    <submittedName>
        <fullName evidence="2">Predicted protein</fullName>
    </submittedName>
</protein>
<feature type="region of interest" description="Disordered" evidence="1">
    <location>
        <begin position="1"/>
        <end position="28"/>
    </location>
</feature>
<reference evidence="2 3" key="1">
    <citation type="journal article" date="2009" name="Science">
        <title>Green evolution and dynamic adaptations revealed by genomes of the marine picoeukaryotes Micromonas.</title>
        <authorList>
            <person name="Worden A.Z."/>
            <person name="Lee J.H."/>
            <person name="Mock T."/>
            <person name="Rouze P."/>
            <person name="Simmons M.P."/>
            <person name="Aerts A.L."/>
            <person name="Allen A.E."/>
            <person name="Cuvelier M.L."/>
            <person name="Derelle E."/>
            <person name="Everett M.V."/>
            <person name="Foulon E."/>
            <person name="Grimwood J."/>
            <person name="Gundlach H."/>
            <person name="Henrissat B."/>
            <person name="Napoli C."/>
            <person name="McDonald S.M."/>
            <person name="Parker M.S."/>
            <person name="Rombauts S."/>
            <person name="Salamov A."/>
            <person name="Von Dassow P."/>
            <person name="Badger J.H."/>
            <person name="Coutinho P.M."/>
            <person name="Demir E."/>
            <person name="Dubchak I."/>
            <person name="Gentemann C."/>
            <person name="Eikrem W."/>
            <person name="Gready J.E."/>
            <person name="John U."/>
            <person name="Lanier W."/>
            <person name="Lindquist E.A."/>
            <person name="Lucas S."/>
            <person name="Mayer K.F."/>
            <person name="Moreau H."/>
            <person name="Not F."/>
            <person name="Otillar R."/>
            <person name="Panaud O."/>
            <person name="Pangilinan J."/>
            <person name="Paulsen I."/>
            <person name="Piegu B."/>
            <person name="Poliakov A."/>
            <person name="Robbens S."/>
            <person name="Schmutz J."/>
            <person name="Toulza E."/>
            <person name="Wyss T."/>
            <person name="Zelensky A."/>
            <person name="Zhou K."/>
            <person name="Armbrust E.V."/>
            <person name="Bhattacharya D."/>
            <person name="Goodenough U.W."/>
            <person name="Van de Peer Y."/>
            <person name="Grigoriev I.V."/>
        </authorList>
    </citation>
    <scope>NUCLEOTIDE SEQUENCE [LARGE SCALE GENOMIC DNA]</scope>
    <source>
        <strain evidence="2 3">CCMP1545</strain>
    </source>
</reference>
<dbReference type="AlphaFoldDB" id="C1MJK2"/>
<feature type="compositionally biased region" description="Low complexity" evidence="1">
    <location>
        <begin position="197"/>
        <end position="207"/>
    </location>
</feature>
<dbReference type="EMBL" id="GG663736">
    <property type="protein sequence ID" value="EEH59211.1"/>
    <property type="molecule type" value="Genomic_DNA"/>
</dbReference>
<organism evidence="3">
    <name type="scientific">Micromonas pusilla (strain CCMP1545)</name>
    <name type="common">Picoplanktonic green alga</name>
    <dbReference type="NCBI Taxonomy" id="564608"/>
    <lineage>
        <taxon>Eukaryota</taxon>
        <taxon>Viridiplantae</taxon>
        <taxon>Chlorophyta</taxon>
        <taxon>Mamiellophyceae</taxon>
        <taxon>Mamiellales</taxon>
        <taxon>Mamiellaceae</taxon>
        <taxon>Micromonas</taxon>
    </lineage>
</organism>
<keyword evidence="3" id="KW-1185">Reference proteome</keyword>
<dbReference type="KEGG" id="mpp:MICPUCDRAFT_54990"/>